<keyword evidence="1" id="KW-0677">Repeat</keyword>
<dbReference type="PANTHER" id="PTHR30185:SF15">
    <property type="entry name" value="CRYPTIC BETA-GLUCOSIDE BGL OPERON ANTITERMINATOR"/>
    <property type="match status" value="1"/>
</dbReference>
<dbReference type="AlphaFoldDB" id="A0A1M4ZFL2"/>
<proteinExistence type="predicted"/>
<dbReference type="InterPro" id="IPR036634">
    <property type="entry name" value="PRD_sf"/>
</dbReference>
<protein>
    <submittedName>
        <fullName evidence="3">PRD domain-containing protein</fullName>
    </submittedName>
</protein>
<dbReference type="Pfam" id="PF00874">
    <property type="entry name" value="PRD"/>
    <property type="match status" value="1"/>
</dbReference>
<reference evidence="3 4" key="1">
    <citation type="submission" date="2016-11" db="EMBL/GenBank/DDBJ databases">
        <authorList>
            <person name="Jaros S."/>
            <person name="Januszkiewicz K."/>
            <person name="Wedrychowicz H."/>
        </authorList>
    </citation>
    <scope>NUCLEOTIDE SEQUENCE [LARGE SCALE GENOMIC DNA]</scope>
    <source>
        <strain evidence="3 4">DSM 15692</strain>
    </source>
</reference>
<evidence type="ECO:0000313" key="3">
    <source>
        <dbReference type="EMBL" id="SHF16386.1"/>
    </source>
</evidence>
<keyword evidence="4" id="KW-1185">Reference proteome</keyword>
<dbReference type="Proteomes" id="UP000184128">
    <property type="component" value="Unassembled WGS sequence"/>
</dbReference>
<dbReference type="InterPro" id="IPR011608">
    <property type="entry name" value="PRD"/>
</dbReference>
<evidence type="ECO:0000259" key="2">
    <source>
        <dbReference type="PROSITE" id="PS51372"/>
    </source>
</evidence>
<dbReference type="EMBL" id="FQUF01000038">
    <property type="protein sequence ID" value="SHF16386.1"/>
    <property type="molecule type" value="Genomic_DNA"/>
</dbReference>
<dbReference type="Gene3D" id="1.10.1790.10">
    <property type="entry name" value="PRD domain"/>
    <property type="match status" value="1"/>
</dbReference>
<sequence length="110" mass="13134">MHNILNVIRIYYGENFDEKSISYARFLTHIQYFAHRVVFGDQQGGTDSFLYEQIQASYPKAFECVNRIKHYVKATHHFEMREDEQVYLTIHIERIMSEQQTKKIGDQNGK</sequence>
<feature type="domain" description="PRD" evidence="2">
    <location>
        <begin position="1"/>
        <end position="102"/>
    </location>
</feature>
<dbReference type="InterPro" id="IPR050661">
    <property type="entry name" value="BglG_antiterminators"/>
</dbReference>
<dbReference type="GO" id="GO:0006355">
    <property type="term" value="P:regulation of DNA-templated transcription"/>
    <property type="evidence" value="ECO:0007669"/>
    <property type="project" value="InterPro"/>
</dbReference>
<organism evidence="3 4">
    <name type="scientific">Atopostipes suicloacalis DSM 15692</name>
    <dbReference type="NCBI Taxonomy" id="1121025"/>
    <lineage>
        <taxon>Bacteria</taxon>
        <taxon>Bacillati</taxon>
        <taxon>Bacillota</taxon>
        <taxon>Bacilli</taxon>
        <taxon>Lactobacillales</taxon>
        <taxon>Carnobacteriaceae</taxon>
        <taxon>Atopostipes</taxon>
    </lineage>
</organism>
<dbReference type="STRING" id="1121025.SAMN02745249_01945"/>
<dbReference type="PANTHER" id="PTHR30185">
    <property type="entry name" value="CRYPTIC BETA-GLUCOSIDE BGL OPERON ANTITERMINATOR"/>
    <property type="match status" value="1"/>
</dbReference>
<evidence type="ECO:0000313" key="4">
    <source>
        <dbReference type="Proteomes" id="UP000184128"/>
    </source>
</evidence>
<dbReference type="RefSeq" id="WP_073298620.1">
    <property type="nucleotide sequence ID" value="NZ_FQUF01000038.1"/>
</dbReference>
<gene>
    <name evidence="3" type="ORF">SAMN02745249_01945</name>
</gene>
<accession>A0A1M4ZFL2</accession>
<dbReference type="SUPFAM" id="SSF63520">
    <property type="entry name" value="PTS-regulatory domain, PRD"/>
    <property type="match status" value="1"/>
</dbReference>
<dbReference type="PROSITE" id="PS51372">
    <property type="entry name" value="PRD_2"/>
    <property type="match status" value="1"/>
</dbReference>
<evidence type="ECO:0000256" key="1">
    <source>
        <dbReference type="ARBA" id="ARBA00022737"/>
    </source>
</evidence>
<name>A0A1M4ZFL2_9LACT</name>